<proteinExistence type="predicted"/>
<organism evidence="2 3">
    <name type="scientific">Romanomermis culicivorax</name>
    <name type="common">Nematode worm</name>
    <dbReference type="NCBI Taxonomy" id="13658"/>
    <lineage>
        <taxon>Eukaryota</taxon>
        <taxon>Metazoa</taxon>
        <taxon>Ecdysozoa</taxon>
        <taxon>Nematoda</taxon>
        <taxon>Enoplea</taxon>
        <taxon>Dorylaimia</taxon>
        <taxon>Mermithida</taxon>
        <taxon>Mermithoidea</taxon>
        <taxon>Mermithidae</taxon>
        <taxon>Romanomermis</taxon>
    </lineage>
</organism>
<feature type="region of interest" description="Disordered" evidence="1">
    <location>
        <begin position="42"/>
        <end position="64"/>
    </location>
</feature>
<protein>
    <submittedName>
        <fullName evidence="3">Uncharacterized protein</fullName>
    </submittedName>
</protein>
<dbReference type="Proteomes" id="UP000887565">
    <property type="component" value="Unplaced"/>
</dbReference>
<accession>A0A915J6W3</accession>
<evidence type="ECO:0000256" key="1">
    <source>
        <dbReference type="SAM" id="MobiDB-lite"/>
    </source>
</evidence>
<keyword evidence="2" id="KW-1185">Reference proteome</keyword>
<reference evidence="3" key="1">
    <citation type="submission" date="2022-11" db="UniProtKB">
        <authorList>
            <consortium name="WormBaseParasite"/>
        </authorList>
    </citation>
    <scope>IDENTIFICATION</scope>
</reference>
<sequence length="64" mass="7282">MSEMDSDQIFQILSSKEIRENVQQLQQSGSRFIVISEKVLSRSKGKGKGFAKRRRGRGKGKAKR</sequence>
<name>A0A915J6W3_ROMCU</name>
<dbReference type="AlphaFoldDB" id="A0A915J6W3"/>
<evidence type="ECO:0000313" key="2">
    <source>
        <dbReference type="Proteomes" id="UP000887565"/>
    </source>
</evidence>
<evidence type="ECO:0000313" key="3">
    <source>
        <dbReference type="WBParaSite" id="nRc.2.0.1.t21504-RA"/>
    </source>
</evidence>
<dbReference type="WBParaSite" id="nRc.2.0.1.t21504-RA">
    <property type="protein sequence ID" value="nRc.2.0.1.t21504-RA"/>
    <property type="gene ID" value="nRc.2.0.1.g21504"/>
</dbReference>